<dbReference type="NCBIfam" id="TIGR03617">
    <property type="entry name" value="F420_MSMEG_2256"/>
    <property type="match status" value="1"/>
</dbReference>
<protein>
    <submittedName>
        <fullName evidence="2">LLM class F420-dependent oxidoreductase</fullName>
    </submittedName>
</protein>
<dbReference type="InterPro" id="IPR050564">
    <property type="entry name" value="F420-G6PD/mer"/>
</dbReference>
<proteinExistence type="predicted"/>
<dbReference type="PANTHER" id="PTHR43244:SF2">
    <property type="entry name" value="CONSERVED HYPOTHETICAL ALANINE AND PROLINE-RICH PROTEIN"/>
    <property type="match status" value="1"/>
</dbReference>
<reference evidence="3" key="1">
    <citation type="journal article" date="2019" name="Int. J. Syst. Evol. Microbiol.">
        <title>The Global Catalogue of Microorganisms (GCM) 10K type strain sequencing project: providing services to taxonomists for standard genome sequencing and annotation.</title>
        <authorList>
            <consortium name="The Broad Institute Genomics Platform"/>
            <consortium name="The Broad Institute Genome Sequencing Center for Infectious Disease"/>
            <person name="Wu L."/>
            <person name="Ma J."/>
        </authorList>
    </citation>
    <scope>NUCLEOTIDE SEQUENCE [LARGE SCALE GENOMIC DNA]</scope>
    <source>
        <strain evidence="3">JCM 15614</strain>
    </source>
</reference>
<dbReference type="PANTHER" id="PTHR43244">
    <property type="match status" value="1"/>
</dbReference>
<sequence>MLLDAALLSTTSGPSAFDDVAATARDVEARGYAGLWASEVAHDPFLQLLAAGQATERLQVGTAIAVAFARSPMTLAQTAYDLQRYTHGRFVLGLGTQIKAHVERRFSMPWTAPAARMREFIGALHAIWNAWQHRTPLRFEGEHYRHTLMTPMFSPPAHDWGPPPVYLAAVGPLMTRLAGEVADGLLVHGFTTERYLRERTLPALAEGLALSGRSREQVAVTLPGLVVSGRTEEEMARAAAAVKETIAFYGSTPAYRPVLELHGWESLADELHGLSVGRREDKWTAMRDLVDDEVLRTFAVIAEPEDVGRLVKERFSGAVDRFSVYASYPAPLDLWDPLVRSFRA</sequence>
<dbReference type="Pfam" id="PF00296">
    <property type="entry name" value="Bac_luciferase"/>
    <property type="match status" value="1"/>
</dbReference>
<dbReference type="InterPro" id="IPR036661">
    <property type="entry name" value="Luciferase-like_sf"/>
</dbReference>
<dbReference type="InterPro" id="IPR019919">
    <property type="entry name" value="Lucif-like_OxRdtase_MSMEG_2256"/>
</dbReference>
<gene>
    <name evidence="2" type="ORF">GCM10010531_06690</name>
</gene>
<dbReference type="InterPro" id="IPR011251">
    <property type="entry name" value="Luciferase-like_dom"/>
</dbReference>
<evidence type="ECO:0000259" key="1">
    <source>
        <dbReference type="Pfam" id="PF00296"/>
    </source>
</evidence>
<evidence type="ECO:0000313" key="2">
    <source>
        <dbReference type="EMBL" id="GAA3157969.1"/>
    </source>
</evidence>
<organism evidence="2 3">
    <name type="scientific">Blastococcus jejuensis</name>
    <dbReference type="NCBI Taxonomy" id="351224"/>
    <lineage>
        <taxon>Bacteria</taxon>
        <taxon>Bacillati</taxon>
        <taxon>Actinomycetota</taxon>
        <taxon>Actinomycetes</taxon>
        <taxon>Geodermatophilales</taxon>
        <taxon>Geodermatophilaceae</taxon>
        <taxon>Blastococcus</taxon>
    </lineage>
</organism>
<dbReference type="Gene3D" id="3.20.20.30">
    <property type="entry name" value="Luciferase-like domain"/>
    <property type="match status" value="1"/>
</dbReference>
<dbReference type="RefSeq" id="WP_344687095.1">
    <property type="nucleotide sequence ID" value="NZ_BAAAVV010000001.1"/>
</dbReference>
<dbReference type="CDD" id="cd01097">
    <property type="entry name" value="Tetrahydromethanopterin_reductase"/>
    <property type="match status" value="1"/>
</dbReference>
<keyword evidence="3" id="KW-1185">Reference proteome</keyword>
<dbReference type="EMBL" id="BAAAVV010000001">
    <property type="protein sequence ID" value="GAA3157969.1"/>
    <property type="molecule type" value="Genomic_DNA"/>
</dbReference>
<dbReference type="SUPFAM" id="SSF51679">
    <property type="entry name" value="Bacterial luciferase-like"/>
    <property type="match status" value="1"/>
</dbReference>
<accession>A0ABP6NTU3</accession>
<dbReference type="Proteomes" id="UP001499924">
    <property type="component" value="Unassembled WGS sequence"/>
</dbReference>
<name>A0ABP6NTU3_9ACTN</name>
<feature type="domain" description="Luciferase-like" evidence="1">
    <location>
        <begin position="12"/>
        <end position="319"/>
    </location>
</feature>
<evidence type="ECO:0000313" key="3">
    <source>
        <dbReference type="Proteomes" id="UP001499924"/>
    </source>
</evidence>
<comment type="caution">
    <text evidence="2">The sequence shown here is derived from an EMBL/GenBank/DDBJ whole genome shotgun (WGS) entry which is preliminary data.</text>
</comment>